<evidence type="ECO:0000256" key="10">
    <source>
        <dbReference type="ARBA" id="ARBA00048167"/>
    </source>
</evidence>
<dbReference type="Pfam" id="PF05891">
    <property type="entry name" value="Methyltransf_PK"/>
    <property type="match status" value="4"/>
</dbReference>
<dbReference type="Gene3D" id="3.40.50.150">
    <property type="entry name" value="Vaccinia Virus protein VP39"/>
    <property type="match status" value="2"/>
</dbReference>
<evidence type="ECO:0000313" key="12">
    <source>
        <dbReference type="EMBL" id="KAK0522675.1"/>
    </source>
</evidence>
<comment type="catalytic activity">
    <reaction evidence="8">
        <text>N-terminal L-seryl-L-prolyl-L-lysyl-[protein] + 3 S-adenosyl-L-methionine = N-terminal N,N,N-trimethyl-L-seryl-L-prolyl-L-lysyl-[protein] + 3 S-adenosyl-L-homocysteine + 3 H(+)</text>
        <dbReference type="Rhea" id="RHEA:54724"/>
        <dbReference type="Rhea" id="RHEA-COMP:13789"/>
        <dbReference type="Rhea" id="RHEA-COMP:13973"/>
        <dbReference type="ChEBI" id="CHEBI:15378"/>
        <dbReference type="ChEBI" id="CHEBI:57856"/>
        <dbReference type="ChEBI" id="CHEBI:59789"/>
        <dbReference type="ChEBI" id="CHEBI:138061"/>
        <dbReference type="ChEBI" id="CHEBI:138317"/>
        <dbReference type="EC" id="2.1.1.244"/>
    </reaction>
</comment>
<feature type="compositionally biased region" description="Low complexity" evidence="11">
    <location>
        <begin position="397"/>
        <end position="409"/>
    </location>
</feature>
<dbReference type="GO" id="GO:0071885">
    <property type="term" value="F:N-terminal protein N-methyltransferase activity"/>
    <property type="evidence" value="ECO:0007669"/>
    <property type="project" value="UniProtKB-EC"/>
</dbReference>
<dbReference type="GO" id="GO:0005737">
    <property type="term" value="C:cytoplasm"/>
    <property type="evidence" value="ECO:0007669"/>
    <property type="project" value="TreeGrafter"/>
</dbReference>
<dbReference type="EMBL" id="JAPDMQ010000569">
    <property type="protein sequence ID" value="KAK0522675.1"/>
    <property type="molecule type" value="Genomic_DNA"/>
</dbReference>
<dbReference type="InterPro" id="IPR029063">
    <property type="entry name" value="SAM-dependent_MTases_sf"/>
</dbReference>
<dbReference type="PANTHER" id="PTHR12753">
    <property type="entry name" value="AD-003 - RELATED"/>
    <property type="match status" value="1"/>
</dbReference>
<dbReference type="EC" id="2.1.1.244" evidence="5"/>
<sequence>MEAGRVVLLVLLVHNHDQQQHQQQQHAFRMQIQHAQPHLERGIKYWESVEASVNGVLGGYGLGTLPVVDSLGTRTFILRLLSHLVLTPPATVSDPVAWLKERAETRARLRADPSAGGLGALGRTRALDVGAGVGRVSRDTLLPLVEEVHMVEPVRKFLDEAKRTSTTWEQLSFSEPKPLPPKAATGKGKRKGPSAEEIGRKELRELVRNVQARKSAYFWENTMQDFDPTKPTAKTGATPIDPTLGPEPSAVAEAKAAAEQAAADVATEAAAAAEAPAAETSESPKQQSKKRRTSNTTTATSSSSTSNPIRTLVPGISMPQADIPAELGLKIGEQDVKYDVILIQWCAQHLKDSEMIAFLQRCRAALKTRAEMLGDEAKAAPKEDGEGQVDNAKGDGDAAPAPATGADPLADPGLDGGLIVVKENVCQEDEDGNERVVWDDEDHSITRSRKAYERLFVEAGMRIVKSEVQLGLPAELFEVRQWALR</sequence>
<feature type="compositionally biased region" description="Low complexity" evidence="11">
    <location>
        <begin position="247"/>
        <end position="281"/>
    </location>
</feature>
<dbReference type="SUPFAM" id="SSF53335">
    <property type="entry name" value="S-adenosyl-L-methionine-dependent methyltransferases"/>
    <property type="match status" value="2"/>
</dbReference>
<keyword evidence="3" id="KW-0808">Transferase</keyword>
<comment type="catalytic activity">
    <reaction evidence="9">
        <text>N-terminal L-prolyl-L-prolyl-L-lysyl-[protein] + 2 S-adenosyl-L-methionine = N-terminal N,N-dimethyl-L-prolyl-L-prolyl-L-lysyl-[protein] + 2 S-adenosyl-L-homocysteine + 2 H(+)</text>
        <dbReference type="Rhea" id="RHEA:54736"/>
        <dbReference type="Rhea" id="RHEA-COMP:13787"/>
        <dbReference type="Rhea" id="RHEA-COMP:13974"/>
        <dbReference type="ChEBI" id="CHEBI:15378"/>
        <dbReference type="ChEBI" id="CHEBI:57856"/>
        <dbReference type="ChEBI" id="CHEBI:59789"/>
        <dbReference type="ChEBI" id="CHEBI:138059"/>
        <dbReference type="ChEBI" id="CHEBI:138318"/>
        <dbReference type="EC" id="2.1.1.244"/>
    </reaction>
</comment>
<accession>A0AAN6G5Z3</accession>
<protein>
    <recommendedName>
        <fullName evidence="6">Alpha N-terminal protein methyltransferase 1</fullName>
        <ecNumber evidence="5">2.1.1.244</ecNumber>
    </recommendedName>
    <alternativeName>
        <fullName evidence="7">X-Pro-Lys N-terminal protein methyltransferase 1</fullName>
    </alternativeName>
</protein>
<dbReference type="Proteomes" id="UP001176521">
    <property type="component" value="Unassembled WGS sequence"/>
</dbReference>
<name>A0AAN6G5Z3_9BASI</name>
<evidence type="ECO:0000256" key="2">
    <source>
        <dbReference type="ARBA" id="ARBA00022603"/>
    </source>
</evidence>
<dbReference type="PANTHER" id="PTHR12753:SF0">
    <property type="entry name" value="ALPHA N-TERMINAL PROTEIN METHYLTRANSFERASE 1"/>
    <property type="match status" value="1"/>
</dbReference>
<comment type="caution">
    <text evidence="12">The sequence shown here is derived from an EMBL/GenBank/DDBJ whole genome shotgun (WGS) entry which is preliminary data.</text>
</comment>
<dbReference type="InterPro" id="IPR008576">
    <property type="entry name" value="MeTrfase_NTM1"/>
</dbReference>
<feature type="compositionally biased region" description="Low complexity" evidence="11">
    <location>
        <begin position="294"/>
        <end position="307"/>
    </location>
</feature>
<comment type="similarity">
    <text evidence="1">Belongs to the methyltransferase superfamily. NTM1 family.</text>
</comment>
<proteinExistence type="inferred from homology"/>
<feature type="region of interest" description="Disordered" evidence="11">
    <location>
        <begin position="167"/>
        <end position="200"/>
    </location>
</feature>
<evidence type="ECO:0000256" key="6">
    <source>
        <dbReference type="ARBA" id="ARBA00039449"/>
    </source>
</evidence>
<feature type="region of interest" description="Disordered" evidence="11">
    <location>
        <begin position="223"/>
        <end position="315"/>
    </location>
</feature>
<evidence type="ECO:0000256" key="11">
    <source>
        <dbReference type="SAM" id="MobiDB-lite"/>
    </source>
</evidence>
<evidence type="ECO:0000256" key="9">
    <source>
        <dbReference type="ARBA" id="ARBA00047885"/>
    </source>
</evidence>
<evidence type="ECO:0000256" key="1">
    <source>
        <dbReference type="ARBA" id="ARBA00009059"/>
    </source>
</evidence>
<feature type="region of interest" description="Disordered" evidence="11">
    <location>
        <begin position="376"/>
        <end position="409"/>
    </location>
</feature>
<keyword evidence="2" id="KW-0489">Methyltransferase</keyword>
<reference evidence="12" key="1">
    <citation type="journal article" date="2023" name="PhytoFront">
        <title>Draft Genome Resources of Seven Strains of Tilletia horrida, Causal Agent of Kernel Smut of Rice.</title>
        <authorList>
            <person name="Khanal S."/>
            <person name="Antony Babu S."/>
            <person name="Zhou X.G."/>
        </authorList>
    </citation>
    <scope>NUCLEOTIDE SEQUENCE</scope>
    <source>
        <strain evidence="12">TX3</strain>
    </source>
</reference>
<evidence type="ECO:0000256" key="3">
    <source>
        <dbReference type="ARBA" id="ARBA00022679"/>
    </source>
</evidence>
<feature type="compositionally biased region" description="Low complexity" evidence="11">
    <location>
        <begin position="229"/>
        <end position="239"/>
    </location>
</feature>
<evidence type="ECO:0000256" key="8">
    <source>
        <dbReference type="ARBA" id="ARBA00047306"/>
    </source>
</evidence>
<evidence type="ECO:0000256" key="7">
    <source>
        <dbReference type="ARBA" id="ARBA00043129"/>
    </source>
</evidence>
<keyword evidence="4" id="KW-0949">S-adenosyl-L-methionine</keyword>
<dbReference type="AlphaFoldDB" id="A0AAN6G5Z3"/>
<evidence type="ECO:0000256" key="4">
    <source>
        <dbReference type="ARBA" id="ARBA00022691"/>
    </source>
</evidence>
<comment type="catalytic activity">
    <reaction evidence="10">
        <text>N-terminal L-alanyl-L-prolyl-L-lysyl-[protein] + 3 S-adenosyl-L-methionine = N-terminal N,N,N-trimethyl-L-alanyl-L-prolyl-L-lysyl-[protein] + 3 S-adenosyl-L-homocysteine + 3 H(+)</text>
        <dbReference type="Rhea" id="RHEA:54712"/>
        <dbReference type="Rhea" id="RHEA-COMP:13785"/>
        <dbReference type="Rhea" id="RHEA-COMP:13971"/>
        <dbReference type="ChEBI" id="CHEBI:15378"/>
        <dbReference type="ChEBI" id="CHEBI:57856"/>
        <dbReference type="ChEBI" id="CHEBI:59789"/>
        <dbReference type="ChEBI" id="CHEBI:138057"/>
        <dbReference type="ChEBI" id="CHEBI:138315"/>
        <dbReference type="EC" id="2.1.1.244"/>
    </reaction>
</comment>
<organism evidence="12 13">
    <name type="scientific">Tilletia horrida</name>
    <dbReference type="NCBI Taxonomy" id="155126"/>
    <lineage>
        <taxon>Eukaryota</taxon>
        <taxon>Fungi</taxon>
        <taxon>Dikarya</taxon>
        <taxon>Basidiomycota</taxon>
        <taxon>Ustilaginomycotina</taxon>
        <taxon>Exobasidiomycetes</taxon>
        <taxon>Tilletiales</taxon>
        <taxon>Tilletiaceae</taxon>
        <taxon>Tilletia</taxon>
    </lineage>
</organism>
<evidence type="ECO:0000313" key="13">
    <source>
        <dbReference type="Proteomes" id="UP001176521"/>
    </source>
</evidence>
<evidence type="ECO:0000256" key="5">
    <source>
        <dbReference type="ARBA" id="ARBA00039112"/>
    </source>
</evidence>
<dbReference type="GO" id="GO:0032259">
    <property type="term" value="P:methylation"/>
    <property type="evidence" value="ECO:0007669"/>
    <property type="project" value="UniProtKB-KW"/>
</dbReference>
<feature type="compositionally biased region" description="Basic and acidic residues" evidence="11">
    <location>
        <begin position="376"/>
        <end position="385"/>
    </location>
</feature>
<gene>
    <name evidence="12" type="ORF">OC842_006396</name>
</gene>
<keyword evidence="13" id="KW-1185">Reference proteome</keyword>